<feature type="region of interest" description="Disordered" evidence="7">
    <location>
        <begin position="1"/>
        <end position="23"/>
    </location>
</feature>
<reference evidence="9" key="1">
    <citation type="submission" date="2017-07" db="EMBL/GenBank/DDBJ databases">
        <title>Taro Niue Genome Assembly and Annotation.</title>
        <authorList>
            <person name="Atibalentja N."/>
            <person name="Keating K."/>
            <person name="Fields C.J."/>
        </authorList>
    </citation>
    <scope>NUCLEOTIDE SEQUENCE</scope>
    <source>
        <strain evidence="9">Niue_2</strain>
        <tissue evidence="9">Leaf</tissue>
    </source>
</reference>
<evidence type="ECO:0000256" key="7">
    <source>
        <dbReference type="SAM" id="MobiDB-lite"/>
    </source>
</evidence>
<evidence type="ECO:0000256" key="5">
    <source>
        <dbReference type="ARBA" id="ARBA00023136"/>
    </source>
</evidence>
<feature type="transmembrane region" description="Helical" evidence="8">
    <location>
        <begin position="111"/>
        <end position="138"/>
    </location>
</feature>
<dbReference type="PANTHER" id="PTHR23063:SF54">
    <property type="entry name" value="LYSOPHOSPHOLIPID ACYLTRANSFERASE LPEAT1"/>
    <property type="match status" value="1"/>
</dbReference>
<evidence type="ECO:0008006" key="11">
    <source>
        <dbReference type="Google" id="ProtNLM"/>
    </source>
</evidence>
<dbReference type="GO" id="GO:0005783">
    <property type="term" value="C:endoplasmic reticulum"/>
    <property type="evidence" value="ECO:0007669"/>
    <property type="project" value="TreeGrafter"/>
</dbReference>
<evidence type="ECO:0000256" key="8">
    <source>
        <dbReference type="SAM" id="Phobius"/>
    </source>
</evidence>
<accession>A0A843V849</accession>
<evidence type="ECO:0000256" key="4">
    <source>
        <dbReference type="ARBA" id="ARBA00023098"/>
    </source>
</evidence>
<keyword evidence="3 8" id="KW-1133">Transmembrane helix</keyword>
<evidence type="ECO:0000256" key="2">
    <source>
        <dbReference type="ARBA" id="ARBA00022692"/>
    </source>
</evidence>
<dbReference type="GO" id="GO:0006644">
    <property type="term" value="P:phospholipid metabolic process"/>
    <property type="evidence" value="ECO:0007669"/>
    <property type="project" value="TreeGrafter"/>
</dbReference>
<evidence type="ECO:0000256" key="1">
    <source>
        <dbReference type="ARBA" id="ARBA00022679"/>
    </source>
</evidence>
<gene>
    <name evidence="9" type="ORF">Taro_021421</name>
</gene>
<evidence type="ECO:0000256" key="6">
    <source>
        <dbReference type="ARBA" id="ARBA00023315"/>
    </source>
</evidence>
<keyword evidence="1" id="KW-0808">Transferase</keyword>
<keyword evidence="5 8" id="KW-0472">Membrane</keyword>
<keyword evidence="4" id="KW-0443">Lipid metabolism</keyword>
<keyword evidence="10" id="KW-1185">Reference proteome</keyword>
<proteinExistence type="predicted"/>
<evidence type="ECO:0000256" key="3">
    <source>
        <dbReference type="ARBA" id="ARBA00022989"/>
    </source>
</evidence>
<sequence>MDAKPFVGGTLGRRQPPVGGTRCGRRVPSCVTISDLSTVASILRSARLHPPPTSGCPSPIGVDHPVSDASPWTSAGRKSESPRWPRIAGRRHLWSPSRSSRGSTALRAEKLLIAFALVTLVPVRLALGVSMIVFYYLVCRVCTFMKGPDGEDEQEDYAHMVGWRRGVVAIPREYSDGPDTRQTGAIVSNHVSYLDILWGYF</sequence>
<dbReference type="PANTHER" id="PTHR23063">
    <property type="entry name" value="PHOSPHOLIPID ACYLTRANSFERASE"/>
    <property type="match status" value="1"/>
</dbReference>
<evidence type="ECO:0000313" key="9">
    <source>
        <dbReference type="EMBL" id="MQL88853.1"/>
    </source>
</evidence>
<evidence type="ECO:0000313" key="10">
    <source>
        <dbReference type="Proteomes" id="UP000652761"/>
    </source>
</evidence>
<comment type="caution">
    <text evidence="9">The sequence shown here is derived from an EMBL/GenBank/DDBJ whole genome shotgun (WGS) entry which is preliminary data.</text>
</comment>
<dbReference type="GO" id="GO:0071618">
    <property type="term" value="F:lysophosphatidylethanolamine acyltransferase activity"/>
    <property type="evidence" value="ECO:0007669"/>
    <property type="project" value="TreeGrafter"/>
</dbReference>
<name>A0A843V849_COLES</name>
<dbReference type="AlphaFoldDB" id="A0A843V849"/>
<dbReference type="Proteomes" id="UP000652761">
    <property type="component" value="Unassembled WGS sequence"/>
</dbReference>
<keyword evidence="2 8" id="KW-0812">Transmembrane</keyword>
<keyword evidence="6" id="KW-0012">Acyltransferase</keyword>
<protein>
    <recommendedName>
        <fullName evidence="11">Phospholipid/glycerol acyltransferase domain-containing protein</fullName>
    </recommendedName>
</protein>
<organism evidence="9 10">
    <name type="scientific">Colocasia esculenta</name>
    <name type="common">Wild taro</name>
    <name type="synonym">Arum esculentum</name>
    <dbReference type="NCBI Taxonomy" id="4460"/>
    <lineage>
        <taxon>Eukaryota</taxon>
        <taxon>Viridiplantae</taxon>
        <taxon>Streptophyta</taxon>
        <taxon>Embryophyta</taxon>
        <taxon>Tracheophyta</taxon>
        <taxon>Spermatophyta</taxon>
        <taxon>Magnoliopsida</taxon>
        <taxon>Liliopsida</taxon>
        <taxon>Araceae</taxon>
        <taxon>Aroideae</taxon>
        <taxon>Colocasieae</taxon>
        <taxon>Colocasia</taxon>
    </lineage>
</organism>
<dbReference type="EMBL" id="NMUH01001096">
    <property type="protein sequence ID" value="MQL88853.1"/>
    <property type="molecule type" value="Genomic_DNA"/>
</dbReference>
<dbReference type="OrthoDB" id="272512at2759"/>